<dbReference type="STRING" id="597456.A0A0L7QK97"/>
<evidence type="ECO:0000256" key="1">
    <source>
        <dbReference type="ARBA" id="ARBA00012493"/>
    </source>
</evidence>
<dbReference type="InterPro" id="IPR041588">
    <property type="entry name" value="Integrase_H2C2"/>
</dbReference>
<dbReference type="PANTHER" id="PTHR37984">
    <property type="entry name" value="PROTEIN CBG26694"/>
    <property type="match status" value="1"/>
</dbReference>
<dbReference type="Gene3D" id="1.10.340.70">
    <property type="match status" value="1"/>
</dbReference>
<name>A0A0L7QK97_9HYME</name>
<dbReference type="Pfam" id="PF17921">
    <property type="entry name" value="Integrase_H2C2"/>
    <property type="match status" value="1"/>
</dbReference>
<dbReference type="EC" id="2.7.7.49" evidence="1"/>
<evidence type="ECO:0000259" key="2">
    <source>
        <dbReference type="PROSITE" id="PS50994"/>
    </source>
</evidence>
<dbReference type="GO" id="GO:0003964">
    <property type="term" value="F:RNA-directed DNA polymerase activity"/>
    <property type="evidence" value="ECO:0007669"/>
    <property type="project" value="UniProtKB-EC"/>
</dbReference>
<dbReference type="PANTHER" id="PTHR37984:SF5">
    <property type="entry name" value="PROTEIN NYNRIN-LIKE"/>
    <property type="match status" value="1"/>
</dbReference>
<dbReference type="SUPFAM" id="SSF53098">
    <property type="entry name" value="Ribonuclease H-like"/>
    <property type="match status" value="1"/>
</dbReference>
<dbReference type="Pfam" id="PF00665">
    <property type="entry name" value="rve"/>
    <property type="match status" value="1"/>
</dbReference>
<feature type="domain" description="Integrase catalytic" evidence="2">
    <location>
        <begin position="66"/>
        <end position="192"/>
    </location>
</feature>
<proteinExistence type="predicted"/>
<protein>
    <recommendedName>
        <fullName evidence="1">RNA-directed DNA polymerase</fullName>
        <ecNumber evidence="1">2.7.7.49</ecNumber>
    </recommendedName>
</protein>
<dbReference type="InterPro" id="IPR012337">
    <property type="entry name" value="RNaseH-like_sf"/>
</dbReference>
<dbReference type="PROSITE" id="PS50994">
    <property type="entry name" value="INTEGRASE"/>
    <property type="match status" value="1"/>
</dbReference>
<dbReference type="Gene3D" id="3.30.420.10">
    <property type="entry name" value="Ribonuclease H-like superfamily/Ribonuclease H"/>
    <property type="match status" value="1"/>
</dbReference>
<dbReference type="AlphaFoldDB" id="A0A0L7QK97"/>
<dbReference type="InterPro" id="IPR050951">
    <property type="entry name" value="Retrovirus_Pol_polyprotein"/>
</dbReference>
<dbReference type="GO" id="GO:0003676">
    <property type="term" value="F:nucleic acid binding"/>
    <property type="evidence" value="ECO:0007669"/>
    <property type="project" value="InterPro"/>
</dbReference>
<keyword evidence="4" id="KW-1185">Reference proteome</keyword>
<evidence type="ECO:0000313" key="3">
    <source>
        <dbReference type="EMBL" id="KOC58990.1"/>
    </source>
</evidence>
<dbReference type="InterPro" id="IPR001584">
    <property type="entry name" value="Integrase_cat-core"/>
</dbReference>
<reference evidence="3 4" key="1">
    <citation type="submission" date="2015-07" db="EMBL/GenBank/DDBJ databases">
        <title>The genome of Habropoda laboriosa.</title>
        <authorList>
            <person name="Pan H."/>
            <person name="Kapheim K."/>
        </authorList>
    </citation>
    <scope>NUCLEOTIDE SEQUENCE [LARGE SCALE GENOMIC DNA]</scope>
    <source>
        <strain evidence="3">0110345459</strain>
    </source>
</reference>
<organism evidence="3 4">
    <name type="scientific">Habropoda laboriosa</name>
    <dbReference type="NCBI Taxonomy" id="597456"/>
    <lineage>
        <taxon>Eukaryota</taxon>
        <taxon>Metazoa</taxon>
        <taxon>Ecdysozoa</taxon>
        <taxon>Arthropoda</taxon>
        <taxon>Hexapoda</taxon>
        <taxon>Insecta</taxon>
        <taxon>Pterygota</taxon>
        <taxon>Neoptera</taxon>
        <taxon>Endopterygota</taxon>
        <taxon>Hymenoptera</taxon>
        <taxon>Apocrita</taxon>
        <taxon>Aculeata</taxon>
        <taxon>Apoidea</taxon>
        <taxon>Anthophila</taxon>
        <taxon>Apidae</taxon>
        <taxon>Habropoda</taxon>
    </lineage>
</organism>
<sequence length="192" mass="22425">MQAYVIRLVHEQGHFTVIKTEQLWKRNYWFSSMRPKIEKVIRSCLQCVLATRKTGRLKGYLHPIYKGDRPLETYHIDHLGSVASTRKNYRHLLVVANSFTKFIWLYPTKSTTSVEVIDRLSKKALFFGNPRKIISDRGIAFSSHDFADYCKREDVQHIMITTGIPRANGQVERVNRTLIPLLMKLEYPQAET</sequence>
<dbReference type="Proteomes" id="UP000053825">
    <property type="component" value="Unassembled WGS sequence"/>
</dbReference>
<dbReference type="GO" id="GO:0015074">
    <property type="term" value="P:DNA integration"/>
    <property type="evidence" value="ECO:0007669"/>
    <property type="project" value="InterPro"/>
</dbReference>
<evidence type="ECO:0000313" key="4">
    <source>
        <dbReference type="Proteomes" id="UP000053825"/>
    </source>
</evidence>
<dbReference type="EMBL" id="KQ414987">
    <property type="protein sequence ID" value="KOC58990.1"/>
    <property type="molecule type" value="Genomic_DNA"/>
</dbReference>
<dbReference type="InterPro" id="IPR036397">
    <property type="entry name" value="RNaseH_sf"/>
</dbReference>
<gene>
    <name evidence="3" type="ORF">WH47_00816</name>
</gene>
<accession>A0A0L7QK97</accession>